<comment type="caution">
    <text evidence="14">Lacks conserved residue(s) required for the propagation of feature annotation.</text>
</comment>
<dbReference type="InterPro" id="IPR000742">
    <property type="entry name" value="EGF"/>
</dbReference>
<dbReference type="InterPro" id="IPR024731">
    <property type="entry name" value="NELL2-like_EGF"/>
</dbReference>
<keyword evidence="19" id="KW-1185">Reference proteome</keyword>
<feature type="domain" description="EGF-like" evidence="17">
    <location>
        <begin position="774"/>
        <end position="816"/>
    </location>
</feature>
<dbReference type="Pfam" id="PF12947">
    <property type="entry name" value="EGF_3"/>
    <property type="match status" value="1"/>
</dbReference>
<dbReference type="SUPFAM" id="SSF49854">
    <property type="entry name" value="Spermadhesin, CUB domain"/>
    <property type="match status" value="1"/>
</dbReference>
<evidence type="ECO:0000256" key="6">
    <source>
        <dbReference type="ARBA" id="ARBA00022737"/>
    </source>
</evidence>
<dbReference type="SMART" id="SM00181">
    <property type="entry name" value="EGF"/>
    <property type="match status" value="8"/>
</dbReference>
<keyword evidence="11" id="KW-0325">Glycoprotein</keyword>
<evidence type="ECO:0000256" key="15">
    <source>
        <dbReference type="SAM" id="MobiDB-lite"/>
    </source>
</evidence>
<evidence type="ECO:0000256" key="1">
    <source>
        <dbReference type="ARBA" id="ARBA00004479"/>
    </source>
</evidence>
<dbReference type="OrthoDB" id="263283at2759"/>
<dbReference type="InterPro" id="IPR002049">
    <property type="entry name" value="LE_dom"/>
</dbReference>
<dbReference type="PANTHER" id="PTHR46093">
    <property type="entry name" value="ACYL-COA-BINDING DOMAIN-CONTAINING PROTEIN 5"/>
    <property type="match status" value="1"/>
</dbReference>
<keyword evidence="3 14" id="KW-0245">EGF-like domain</keyword>
<keyword evidence="4" id="KW-0812">Transmembrane</keyword>
<evidence type="ECO:0000256" key="3">
    <source>
        <dbReference type="ARBA" id="ARBA00022536"/>
    </source>
</evidence>
<dbReference type="InterPro" id="IPR000152">
    <property type="entry name" value="EGF-type_Asp/Asn_hydroxyl_site"/>
</dbReference>
<dbReference type="Gene3D" id="2.120.10.80">
    <property type="entry name" value="Kelch-type beta propeller"/>
    <property type="match status" value="1"/>
</dbReference>
<feature type="region of interest" description="Disordered" evidence="15">
    <location>
        <begin position="913"/>
        <end position="943"/>
    </location>
</feature>
<proteinExistence type="predicted"/>
<dbReference type="InterPro" id="IPR035914">
    <property type="entry name" value="Sperma_CUB_dom_sf"/>
</dbReference>
<evidence type="ECO:0000313" key="19">
    <source>
        <dbReference type="Proteomes" id="UP000770661"/>
    </source>
</evidence>
<evidence type="ECO:0000256" key="5">
    <source>
        <dbReference type="ARBA" id="ARBA00022729"/>
    </source>
</evidence>
<evidence type="ECO:0000256" key="7">
    <source>
        <dbReference type="ARBA" id="ARBA00022837"/>
    </source>
</evidence>
<evidence type="ECO:0000256" key="13">
    <source>
        <dbReference type="PROSITE-ProRule" id="PRU00059"/>
    </source>
</evidence>
<dbReference type="InterPro" id="IPR056863">
    <property type="entry name" value="LMN_ATRN_NET-like_EGF"/>
</dbReference>
<dbReference type="Gene3D" id="2.10.25.10">
    <property type="entry name" value="Laminin"/>
    <property type="match status" value="5"/>
</dbReference>
<dbReference type="EMBL" id="JACEEZ010006134">
    <property type="protein sequence ID" value="KAG0725000.1"/>
    <property type="molecule type" value="Genomic_DNA"/>
</dbReference>
<dbReference type="AlphaFoldDB" id="A0A8J4YQZ1"/>
<keyword evidence="6" id="KW-0677">Repeat</keyword>
<dbReference type="PROSITE" id="PS01248">
    <property type="entry name" value="EGF_LAM_1"/>
    <property type="match status" value="2"/>
</dbReference>
<dbReference type="PROSITE" id="PS00010">
    <property type="entry name" value="ASX_HYDROXYL"/>
    <property type="match status" value="2"/>
</dbReference>
<evidence type="ECO:0000256" key="8">
    <source>
        <dbReference type="ARBA" id="ARBA00022989"/>
    </source>
</evidence>
<dbReference type="SUPFAM" id="SSF117281">
    <property type="entry name" value="Kelch motif"/>
    <property type="match status" value="1"/>
</dbReference>
<dbReference type="CDD" id="cd00054">
    <property type="entry name" value="EGF_CA"/>
    <property type="match status" value="1"/>
</dbReference>
<evidence type="ECO:0000256" key="4">
    <source>
        <dbReference type="ARBA" id="ARBA00022692"/>
    </source>
</evidence>
<keyword evidence="5" id="KW-0732">Signal</keyword>
<keyword evidence="8" id="KW-1133">Transmembrane helix</keyword>
<dbReference type="InterPro" id="IPR015915">
    <property type="entry name" value="Kelch-typ_b-propeller"/>
</dbReference>
<dbReference type="GO" id="GO:0048513">
    <property type="term" value="P:animal organ development"/>
    <property type="evidence" value="ECO:0007669"/>
    <property type="project" value="UniProtKB-ARBA"/>
</dbReference>
<name>A0A8J4YQZ1_CHIOP</name>
<sequence length="1176" mass="126244">MSETTYNATGQNSALWSYAKCPDVDECLLGLHDCHTNATCANRDPGYNCTCNRGFEGNGRDVCARTCYESCRHGFCTGDPEYRCECDLGWSGVDCSVDCGCHNHSTCSTHGPGTCDQCREWTTGEQCHLCKASGKCYCVHNAEGHHCHLCSAGYYGDPRDGGHCYLECGARTVVPGARAGHLGAQVGGPDTPTSCLWIITADENFPPEDLVTDNSTASTATPATPGTSVIQLTVEATNVDCDNSIVYIYDGLPDFISTPRHNHISHMLAAFCHTQATFPTTVEAVSGIMTVYFERNDSKMGFNASYDVLRCPENPGDRRVVVTQLLGAEQIWPGDPHLATVLQRLGHSLVVDQAGSLWVFGGLSLARGPLNDVQRFDPYNGTSIWQQVTVTLQPVVGPKLTPHLAAAAAANPPALYLFGGFNGTSRGSLLSVRLPPDLCGLSSNQSQCLSVVGCASCEVYGATNASYCYSNSGREPAACRSPQAKMKSVGGVLCLTPPPQDNCGTHRSCAECLGDWPSRPETTQRCQWCHSLSRGRCLPQGSNCPSEELCHSGGGCHSVREAVGCREGACVASDCDKCKGRPGCIWTRQVGRRTKAGHYELQEKPSLDWNCVNTTIQQHLSYPVAASPPGPCPMRCHTHATCHECLEAEGAEGGWHECRWSDTLGECISPSYLPLRCLGGACGLVVAGGPSQCPQECPAATQCSQCLAQPKCGWCALNSTLGGLGQCTKGTLQGPHQGPCHTLDYSHLNASLVELHDLQPPLQQSTWHYLTCPPEDECGNGHHACEPDSQTCRDLTQGYTCPCAPGYNMTSTDHCRPLCSQGCLKGTCVRPNTCECNFGYVGANCSTECLCNGHSDCAGPLHLTTCLHCHNNTRGSQCHLCRHLYVGDPAMNLPCVPCTKHCHGHATTCLPPTPPTPVNTTEPPETPETPEKNPVTLDAPETSPKGEAVCQGCANHTTGPRCESCNPGYFRGSGDLALGCRPCQCNGHGSHCDPIWGTNCDCGNNTETEKQCTEAGSEEEECWQHQCAKSVCVVVWKVKQGLDLRRLRRRHMVEMLHMARRPCATTTLLLHTLDTPDIPPDNTLWSPRRKRTNKTARSGDSLGVGPLAVEPTDDGVAAVLTLMVQLPGGGLGGEVSEPNTPTHRLALGSSLCLMSRIFPPASRPFHLRRRTSHLAS</sequence>
<dbReference type="InterPro" id="IPR049883">
    <property type="entry name" value="NOTCH1_EGF-like"/>
</dbReference>
<keyword evidence="12" id="KW-0424">Laminin EGF-like domain</keyword>
<dbReference type="SMART" id="SM00179">
    <property type="entry name" value="EGF_CA"/>
    <property type="match status" value="2"/>
</dbReference>
<comment type="subcellular location">
    <subcellularLocation>
        <location evidence="1">Membrane</location>
        <topology evidence="1">Single-pass type I membrane protein</topology>
    </subcellularLocation>
</comment>
<dbReference type="InterPro" id="IPR009030">
    <property type="entry name" value="Growth_fac_rcpt_cys_sf"/>
</dbReference>
<dbReference type="InterPro" id="IPR018097">
    <property type="entry name" value="EGF_Ca-bd_CS"/>
</dbReference>
<reference evidence="18" key="1">
    <citation type="submission" date="2020-07" db="EMBL/GenBank/DDBJ databases">
        <title>The High-quality genome of the commercially important snow crab, Chionoecetes opilio.</title>
        <authorList>
            <person name="Jeong J.-H."/>
            <person name="Ryu S."/>
        </authorList>
    </citation>
    <scope>NUCLEOTIDE SEQUENCE</scope>
    <source>
        <strain evidence="18">MADBK_172401_WGS</strain>
        <tissue evidence="18">Digestive gland</tissue>
    </source>
</reference>
<dbReference type="InterPro" id="IPR001881">
    <property type="entry name" value="EGF-like_Ca-bd_dom"/>
</dbReference>
<dbReference type="SMART" id="SM00423">
    <property type="entry name" value="PSI"/>
    <property type="match status" value="3"/>
</dbReference>
<dbReference type="PANTHER" id="PTHR46093:SF16">
    <property type="entry name" value="MULTIPLE EGF-LIKE-DOMAINS 8"/>
    <property type="match status" value="1"/>
</dbReference>
<dbReference type="PROSITE" id="PS01180">
    <property type="entry name" value="CUB"/>
    <property type="match status" value="1"/>
</dbReference>
<dbReference type="Pfam" id="PF07645">
    <property type="entry name" value="EGF_CA"/>
    <property type="match status" value="1"/>
</dbReference>
<accession>A0A8J4YQZ1</accession>
<evidence type="ECO:0000259" key="17">
    <source>
        <dbReference type="PROSITE" id="PS50026"/>
    </source>
</evidence>
<keyword evidence="10 13" id="KW-1015">Disulfide bond</keyword>
<dbReference type="Proteomes" id="UP000770661">
    <property type="component" value="Unassembled WGS sequence"/>
</dbReference>
<evidence type="ECO:0000256" key="12">
    <source>
        <dbReference type="ARBA" id="ARBA00023292"/>
    </source>
</evidence>
<keyword evidence="9" id="KW-0472">Membrane</keyword>
<evidence type="ECO:0000256" key="14">
    <source>
        <dbReference type="PROSITE-ProRule" id="PRU00076"/>
    </source>
</evidence>
<dbReference type="CDD" id="cd00055">
    <property type="entry name" value="EGF_Lam"/>
    <property type="match status" value="1"/>
</dbReference>
<keyword evidence="7" id="KW-0106">Calcium</keyword>
<dbReference type="PROSITE" id="PS01186">
    <property type="entry name" value="EGF_2"/>
    <property type="match status" value="2"/>
</dbReference>
<dbReference type="SUPFAM" id="SSF57184">
    <property type="entry name" value="Growth factor receptor domain"/>
    <property type="match status" value="1"/>
</dbReference>
<evidence type="ECO:0000256" key="9">
    <source>
        <dbReference type="ARBA" id="ARBA00023136"/>
    </source>
</evidence>
<feature type="region of interest" description="Disordered" evidence="15">
    <location>
        <begin position="1080"/>
        <end position="1107"/>
    </location>
</feature>
<evidence type="ECO:0000256" key="10">
    <source>
        <dbReference type="ARBA" id="ARBA00023157"/>
    </source>
</evidence>
<dbReference type="SMART" id="SM00180">
    <property type="entry name" value="EGF_Lam"/>
    <property type="match status" value="3"/>
</dbReference>
<gene>
    <name evidence="18" type="primary">MEGF8</name>
    <name evidence="18" type="ORF">GWK47_039443</name>
</gene>
<evidence type="ECO:0000313" key="18">
    <source>
        <dbReference type="EMBL" id="KAG0725000.1"/>
    </source>
</evidence>
<dbReference type="Gene3D" id="2.60.120.290">
    <property type="entry name" value="Spermadhesin, CUB domain"/>
    <property type="match status" value="1"/>
</dbReference>
<feature type="domain" description="CUB" evidence="16">
    <location>
        <begin position="168"/>
        <end position="309"/>
    </location>
</feature>
<dbReference type="InterPro" id="IPR016201">
    <property type="entry name" value="PSI"/>
</dbReference>
<feature type="domain" description="EGF-like" evidence="17">
    <location>
        <begin position="23"/>
        <end position="64"/>
    </location>
</feature>
<organism evidence="18 19">
    <name type="scientific">Chionoecetes opilio</name>
    <name type="common">Atlantic snow crab</name>
    <name type="synonym">Cancer opilio</name>
    <dbReference type="NCBI Taxonomy" id="41210"/>
    <lineage>
        <taxon>Eukaryota</taxon>
        <taxon>Metazoa</taxon>
        <taxon>Ecdysozoa</taxon>
        <taxon>Arthropoda</taxon>
        <taxon>Crustacea</taxon>
        <taxon>Multicrustacea</taxon>
        <taxon>Malacostraca</taxon>
        <taxon>Eumalacostraca</taxon>
        <taxon>Eucarida</taxon>
        <taxon>Decapoda</taxon>
        <taxon>Pleocyemata</taxon>
        <taxon>Brachyura</taxon>
        <taxon>Eubrachyura</taxon>
        <taxon>Majoidea</taxon>
        <taxon>Majidae</taxon>
        <taxon>Chionoecetes</taxon>
    </lineage>
</organism>
<comment type="caution">
    <text evidence="18">The sequence shown here is derived from an EMBL/GenBank/DDBJ whole genome shotgun (WGS) entry which is preliminary data.</text>
</comment>
<dbReference type="PROSITE" id="PS01187">
    <property type="entry name" value="EGF_CA"/>
    <property type="match status" value="1"/>
</dbReference>
<dbReference type="SUPFAM" id="SSF57196">
    <property type="entry name" value="EGF/Laminin"/>
    <property type="match status" value="2"/>
</dbReference>
<feature type="disulfide bond" evidence="13">
    <location>
        <begin position="168"/>
        <end position="195"/>
    </location>
</feature>
<protein>
    <submittedName>
        <fullName evidence="18">Multiple epidermal growth factor-like domains protein 8</fullName>
    </submittedName>
</protein>
<keyword evidence="2" id="KW-0880">Kelch repeat</keyword>
<dbReference type="FunFam" id="2.10.25.10:FF:000202">
    <property type="entry name" value="Multiple epidermal growth factor-like domains 8"/>
    <property type="match status" value="1"/>
</dbReference>
<dbReference type="Pfam" id="PF00053">
    <property type="entry name" value="EGF_laminin"/>
    <property type="match status" value="1"/>
</dbReference>
<evidence type="ECO:0000256" key="2">
    <source>
        <dbReference type="ARBA" id="ARBA00022441"/>
    </source>
</evidence>
<evidence type="ECO:0000259" key="16">
    <source>
        <dbReference type="PROSITE" id="PS01180"/>
    </source>
</evidence>
<dbReference type="GO" id="GO:0016020">
    <property type="term" value="C:membrane"/>
    <property type="evidence" value="ECO:0007669"/>
    <property type="project" value="UniProtKB-SubCell"/>
</dbReference>
<dbReference type="PROSITE" id="PS50026">
    <property type="entry name" value="EGF_3"/>
    <property type="match status" value="2"/>
</dbReference>
<evidence type="ECO:0000256" key="11">
    <source>
        <dbReference type="ARBA" id="ARBA00023180"/>
    </source>
</evidence>
<dbReference type="Pfam" id="PF24973">
    <property type="entry name" value="EGF_LMN_ATRN"/>
    <property type="match status" value="3"/>
</dbReference>
<dbReference type="InterPro" id="IPR000859">
    <property type="entry name" value="CUB_dom"/>
</dbReference>
<dbReference type="GO" id="GO:0005509">
    <property type="term" value="F:calcium ion binding"/>
    <property type="evidence" value="ECO:0007669"/>
    <property type="project" value="InterPro"/>
</dbReference>
<dbReference type="GO" id="GO:0048731">
    <property type="term" value="P:system development"/>
    <property type="evidence" value="ECO:0007669"/>
    <property type="project" value="UniProtKB-ARBA"/>
</dbReference>